<sequence>MFGYLQAINTRTDLYIKDFGNYPVSLSQRGYDPTRRDLIVMRSIKVHFGDDCKLLWLGDYCDVTVSHAQLVFGDVGNYAFIGTNVGALARTDSTPTWMRAKTEVRFDAFQEAYNMRGDKDKIVLYMHEPAKFIHTALKREIPASEAWQWIKDNVTGPLIVRMDCKRTYDGLTAKGPMYYIPYERKLTVRYLLVYGTAKELDWVQDDNETVAKFIRGFNFITRAHPLLGKSYDAAVFAMMSQAEGKKRVIGAGQAEELGRELCDAHGLPVPEVIVEQKERNTNDERWEARIRAGPLYTGTVMSDKRQAAVDLAWRELIGLMESLIVSQEKLIRGCC</sequence>
<evidence type="ECO:0000313" key="2">
    <source>
        <dbReference type="Proteomes" id="UP000501449"/>
    </source>
</evidence>
<organism evidence="1 2">
    <name type="scientific">Tai Forest reovirus</name>
    <dbReference type="NCBI Taxonomy" id="2039230"/>
    <lineage>
        <taxon>Viruses</taxon>
        <taxon>Riboviria</taxon>
        <taxon>Orthornavirae</taxon>
        <taxon>Duplornaviricota</taxon>
        <taxon>Resentoviricetes</taxon>
        <taxon>Reovirales</taxon>
        <taxon>Spinareoviridae</taxon>
        <taxon>Coltivirus</taxon>
        <taxon>Coltivirus taiense</taxon>
        <taxon>Tai Forest coltivirus</taxon>
    </lineage>
</organism>
<proteinExistence type="predicted"/>
<dbReference type="Proteomes" id="UP000501449">
    <property type="component" value="Genome"/>
</dbReference>
<dbReference type="GeneID" id="80559053"/>
<protein>
    <submittedName>
        <fullName evidence="1">Structural protein</fullName>
    </submittedName>
</protein>
<reference evidence="1 2" key="1">
    <citation type="journal article" date="2017" name="Virol. J.">
        <title>A novel Coltivirus-related virus isolated from free-tailed bats from Cote d'Ivoire is able to infect human cells in vitro.</title>
        <authorList>
            <person name="Weiss S."/>
            <person name="Dabrowski P.W."/>
            <person name="Kurth A."/>
            <person name="Leendertz S.A.J."/>
            <person name="Leendertz F.H."/>
        </authorList>
    </citation>
    <scope>NUCLEOTIDE SEQUENCE [LARGE SCALE GENOMIC DNA]</scope>
    <source>
        <strain evidence="1">B30</strain>
    </source>
</reference>
<dbReference type="EMBL" id="KX989546">
    <property type="protein sequence ID" value="ATG88078.1"/>
    <property type="molecule type" value="Genomic_RNA"/>
</dbReference>
<evidence type="ECO:0000313" key="1">
    <source>
        <dbReference type="EMBL" id="ATG88078.1"/>
    </source>
</evidence>
<keyword evidence="2" id="KW-1185">Reference proteome</keyword>
<dbReference type="RefSeq" id="YP_010839656.1">
    <property type="nucleotide sequence ID" value="NC_078013.1"/>
</dbReference>
<dbReference type="KEGG" id="vg:80559053"/>
<name>A0A291ID55_9REOV</name>
<accession>A0A291ID55</accession>